<accession>A0ACC0XWS0</accession>
<evidence type="ECO:0000313" key="2">
    <source>
        <dbReference type="Proteomes" id="UP001163603"/>
    </source>
</evidence>
<gene>
    <name evidence="1" type="ORF">Pint_07987</name>
</gene>
<reference evidence="2" key="1">
    <citation type="journal article" date="2023" name="G3 (Bethesda)">
        <title>Genome assembly and association tests identify interacting loci associated with vigor, precocity, and sex in interspecific pistachio rootstocks.</title>
        <authorList>
            <person name="Palmer W."/>
            <person name="Jacygrad E."/>
            <person name="Sagayaradj S."/>
            <person name="Cavanaugh K."/>
            <person name="Han R."/>
            <person name="Bertier L."/>
            <person name="Beede B."/>
            <person name="Kafkas S."/>
            <person name="Golino D."/>
            <person name="Preece J."/>
            <person name="Michelmore R."/>
        </authorList>
    </citation>
    <scope>NUCLEOTIDE SEQUENCE [LARGE SCALE GENOMIC DNA]</scope>
</reference>
<protein>
    <submittedName>
        <fullName evidence="1">Uncharacterized protein</fullName>
    </submittedName>
</protein>
<comment type="caution">
    <text evidence="1">The sequence shown here is derived from an EMBL/GenBank/DDBJ whole genome shotgun (WGS) entry which is preliminary data.</text>
</comment>
<name>A0ACC0XWS0_9ROSI</name>
<dbReference type="EMBL" id="CM047745">
    <property type="protein sequence ID" value="KAJ0025329.1"/>
    <property type="molecule type" value="Genomic_DNA"/>
</dbReference>
<sequence>MDLISSFNMKATQILIPAITNSSSFSASLRNSKFPVPNKSCTVHARKRNSNSNSDSLPQKNLVEEVLLDEEEDVLFEDFEDEEVMDGDDGGDYFEDEYAEEDSEIYAGDGGEGGGISLAGTWWDKEALAIAEDVCLSFDGVLKIYAFKTTLNCIIRVRIENMSKK</sequence>
<proteinExistence type="predicted"/>
<keyword evidence="2" id="KW-1185">Reference proteome</keyword>
<organism evidence="1 2">
    <name type="scientific">Pistacia integerrima</name>
    <dbReference type="NCBI Taxonomy" id="434235"/>
    <lineage>
        <taxon>Eukaryota</taxon>
        <taxon>Viridiplantae</taxon>
        <taxon>Streptophyta</taxon>
        <taxon>Embryophyta</taxon>
        <taxon>Tracheophyta</taxon>
        <taxon>Spermatophyta</taxon>
        <taxon>Magnoliopsida</taxon>
        <taxon>eudicotyledons</taxon>
        <taxon>Gunneridae</taxon>
        <taxon>Pentapetalae</taxon>
        <taxon>rosids</taxon>
        <taxon>malvids</taxon>
        <taxon>Sapindales</taxon>
        <taxon>Anacardiaceae</taxon>
        <taxon>Pistacia</taxon>
    </lineage>
</organism>
<evidence type="ECO:0000313" key="1">
    <source>
        <dbReference type="EMBL" id="KAJ0025329.1"/>
    </source>
</evidence>
<dbReference type="Proteomes" id="UP001163603">
    <property type="component" value="Chromosome 10"/>
</dbReference>